<dbReference type="SUPFAM" id="SSF57667">
    <property type="entry name" value="beta-beta-alpha zinc fingers"/>
    <property type="match status" value="1"/>
</dbReference>
<dbReference type="FunFam" id="3.40.50.150:FF:000003">
    <property type="entry name" value="Blast:Protein arginine N-methyltransferase 1"/>
    <property type="match status" value="1"/>
</dbReference>
<dbReference type="AlphaFoldDB" id="A0AA40EK22"/>
<protein>
    <recommendedName>
        <fullName evidence="2">type I protein arginine methyltransferase</fullName>
        <ecNumber evidence="2">2.1.1.319</ecNumber>
    </recommendedName>
</protein>
<dbReference type="Pfam" id="PF13649">
    <property type="entry name" value="Methyltransf_25"/>
    <property type="match status" value="1"/>
</dbReference>
<dbReference type="GO" id="GO:0035242">
    <property type="term" value="F:protein-arginine omega-N asymmetric methyltransferase activity"/>
    <property type="evidence" value="ECO:0007669"/>
    <property type="project" value="UniProtKB-EC"/>
</dbReference>
<dbReference type="GO" id="GO:0008270">
    <property type="term" value="F:zinc ion binding"/>
    <property type="evidence" value="ECO:0007669"/>
    <property type="project" value="UniProtKB-KW"/>
</dbReference>
<comment type="catalytic activity">
    <reaction evidence="11">
        <text>L-arginyl-[protein] + S-adenosyl-L-methionine = N(omega)-methyl-L-arginyl-[protein] + S-adenosyl-L-homocysteine + H(+)</text>
        <dbReference type="Rhea" id="RHEA:48100"/>
        <dbReference type="Rhea" id="RHEA-COMP:10532"/>
        <dbReference type="Rhea" id="RHEA-COMP:11990"/>
        <dbReference type="ChEBI" id="CHEBI:15378"/>
        <dbReference type="ChEBI" id="CHEBI:29965"/>
        <dbReference type="ChEBI" id="CHEBI:57856"/>
        <dbReference type="ChEBI" id="CHEBI:59789"/>
        <dbReference type="ChEBI" id="CHEBI:65280"/>
    </reaction>
    <physiologicalReaction direction="left-to-right" evidence="11">
        <dbReference type="Rhea" id="RHEA:48101"/>
    </physiologicalReaction>
</comment>
<feature type="domain" description="Protein arginine N-methyltransferase 3-like C2H2 zinc finger" evidence="16">
    <location>
        <begin position="75"/>
        <end position="117"/>
    </location>
</feature>
<keyword evidence="9" id="KW-0862">Zinc</keyword>
<dbReference type="GO" id="GO:0042054">
    <property type="term" value="F:histone methyltransferase activity"/>
    <property type="evidence" value="ECO:0007669"/>
    <property type="project" value="TreeGrafter"/>
</dbReference>
<keyword evidence="6 12" id="KW-0949">S-adenosyl-L-methionine</keyword>
<dbReference type="PANTHER" id="PTHR11006:SF116">
    <property type="entry name" value="PROTEIN METHYLTRANSFERASE"/>
    <property type="match status" value="1"/>
</dbReference>
<dbReference type="CDD" id="cd02440">
    <property type="entry name" value="AdoMet_MTases"/>
    <property type="match status" value="1"/>
</dbReference>
<dbReference type="InterPro" id="IPR041698">
    <property type="entry name" value="Methyltransf_25"/>
</dbReference>
<evidence type="ECO:0000256" key="1">
    <source>
        <dbReference type="ARBA" id="ARBA00004514"/>
    </source>
</evidence>
<reference evidence="18" key="1">
    <citation type="submission" date="2023-06" db="EMBL/GenBank/DDBJ databases">
        <title>Genome-scale phylogeny and comparative genomics of the fungal order Sordariales.</title>
        <authorList>
            <consortium name="Lawrence Berkeley National Laboratory"/>
            <person name="Hensen N."/>
            <person name="Bonometti L."/>
            <person name="Westerberg I."/>
            <person name="Brannstrom I.O."/>
            <person name="Guillou S."/>
            <person name="Cros-Aarteil S."/>
            <person name="Calhoun S."/>
            <person name="Haridas S."/>
            <person name="Kuo A."/>
            <person name="Mondo S."/>
            <person name="Pangilinan J."/>
            <person name="Riley R."/>
            <person name="LaButti K."/>
            <person name="Andreopoulos B."/>
            <person name="Lipzen A."/>
            <person name="Chen C."/>
            <person name="Yanf M."/>
            <person name="Daum C."/>
            <person name="Ng V."/>
            <person name="Clum A."/>
            <person name="Steindorff A."/>
            <person name="Ohm R."/>
            <person name="Martin F."/>
            <person name="Silar P."/>
            <person name="Natvig D."/>
            <person name="Lalanne C."/>
            <person name="Gautier V."/>
            <person name="Ament-velasquez S.L."/>
            <person name="Kruys A."/>
            <person name="Hutchinson M.I."/>
            <person name="Powell A.J."/>
            <person name="Barry K."/>
            <person name="Miller A.N."/>
            <person name="Grigoriev I.V."/>
            <person name="Debuchy R."/>
            <person name="Gladieux P."/>
            <person name="Thoren M.H."/>
            <person name="Johannesson H."/>
        </authorList>
    </citation>
    <scope>NUCLEOTIDE SEQUENCE</scope>
    <source>
        <strain evidence="18">SMH3187-1</strain>
    </source>
</reference>
<evidence type="ECO:0000256" key="8">
    <source>
        <dbReference type="ARBA" id="ARBA00022771"/>
    </source>
</evidence>
<evidence type="ECO:0000256" key="9">
    <source>
        <dbReference type="ARBA" id="ARBA00022833"/>
    </source>
</evidence>
<evidence type="ECO:0000256" key="13">
    <source>
        <dbReference type="SAM" id="Coils"/>
    </source>
</evidence>
<feature type="region of interest" description="Disordered" evidence="14">
    <location>
        <begin position="1"/>
        <end position="40"/>
    </location>
</feature>
<dbReference type="InterPro" id="IPR029063">
    <property type="entry name" value="SAM-dependent_MTases_sf"/>
</dbReference>
<dbReference type="PANTHER" id="PTHR11006">
    <property type="entry name" value="PROTEIN ARGININE N-METHYLTRANSFERASE"/>
    <property type="match status" value="1"/>
</dbReference>
<name>A0AA40EK22_9PEZI</name>
<comment type="catalytic activity">
    <reaction evidence="10">
        <text>L-arginyl-[protein] + 2 S-adenosyl-L-methionine = N(omega),N(omega)-dimethyl-L-arginyl-[protein] + 2 S-adenosyl-L-homocysteine + 2 H(+)</text>
        <dbReference type="Rhea" id="RHEA:48096"/>
        <dbReference type="Rhea" id="RHEA-COMP:10532"/>
        <dbReference type="Rhea" id="RHEA-COMP:11991"/>
        <dbReference type="ChEBI" id="CHEBI:15378"/>
        <dbReference type="ChEBI" id="CHEBI:29965"/>
        <dbReference type="ChEBI" id="CHEBI:57856"/>
        <dbReference type="ChEBI" id="CHEBI:59789"/>
        <dbReference type="ChEBI" id="CHEBI:61897"/>
        <dbReference type="EC" id="2.1.1.319"/>
    </reaction>
    <physiologicalReaction direction="left-to-right" evidence="10">
        <dbReference type="Rhea" id="RHEA:48097"/>
    </physiologicalReaction>
</comment>
<keyword evidence="19" id="KW-1185">Reference proteome</keyword>
<keyword evidence="8" id="KW-0863">Zinc-finger</keyword>
<dbReference type="EC" id="2.1.1.319" evidence="2"/>
<evidence type="ECO:0000256" key="7">
    <source>
        <dbReference type="ARBA" id="ARBA00022723"/>
    </source>
</evidence>
<comment type="caution">
    <text evidence="18">The sequence shown here is derived from an EMBL/GenBank/DDBJ whole genome shotgun (WGS) entry which is preliminary data.</text>
</comment>
<feature type="domain" description="Methyltransferase" evidence="15">
    <location>
        <begin position="246"/>
        <end position="343"/>
    </location>
</feature>
<dbReference type="InterPro" id="IPR055135">
    <property type="entry name" value="PRMT_dom"/>
</dbReference>
<evidence type="ECO:0000256" key="2">
    <source>
        <dbReference type="ARBA" id="ARBA00011925"/>
    </source>
</evidence>
<proteinExistence type="predicted"/>
<dbReference type="Pfam" id="PF21137">
    <property type="entry name" value="ANM3_C2H2_Zf"/>
    <property type="match status" value="1"/>
</dbReference>
<dbReference type="FunFam" id="2.70.160.11:FF:000016">
    <property type="entry name" value="Protein arginine methyltransferase RmtB"/>
    <property type="match status" value="1"/>
</dbReference>
<dbReference type="EMBL" id="JAUKUD010000006">
    <property type="protein sequence ID" value="KAK0740826.1"/>
    <property type="molecule type" value="Genomic_DNA"/>
</dbReference>
<dbReference type="GO" id="GO:0005634">
    <property type="term" value="C:nucleus"/>
    <property type="evidence" value="ECO:0007669"/>
    <property type="project" value="TreeGrafter"/>
</dbReference>
<keyword evidence="13" id="KW-0175">Coiled coil</keyword>
<dbReference type="Gene3D" id="2.70.160.11">
    <property type="entry name" value="Hnrnp arginine n-methyltransferase1"/>
    <property type="match status" value="1"/>
</dbReference>
<evidence type="ECO:0000259" key="15">
    <source>
        <dbReference type="Pfam" id="PF13649"/>
    </source>
</evidence>
<dbReference type="SUPFAM" id="SSF53335">
    <property type="entry name" value="S-adenosyl-L-methionine-dependent methyltransferases"/>
    <property type="match status" value="1"/>
</dbReference>
<dbReference type="GO" id="GO:0032259">
    <property type="term" value="P:methylation"/>
    <property type="evidence" value="ECO:0007669"/>
    <property type="project" value="UniProtKB-KW"/>
</dbReference>
<evidence type="ECO:0000313" key="18">
    <source>
        <dbReference type="EMBL" id="KAK0740826.1"/>
    </source>
</evidence>
<comment type="subcellular location">
    <subcellularLocation>
        <location evidence="1">Cytoplasm</location>
        <location evidence="1">Cytosol</location>
    </subcellularLocation>
</comment>
<dbReference type="GO" id="GO:0005829">
    <property type="term" value="C:cytosol"/>
    <property type="evidence" value="ECO:0007669"/>
    <property type="project" value="UniProtKB-SubCell"/>
</dbReference>
<evidence type="ECO:0000256" key="4">
    <source>
        <dbReference type="ARBA" id="ARBA00022603"/>
    </source>
</evidence>
<evidence type="ECO:0000259" key="17">
    <source>
        <dbReference type="Pfam" id="PF22528"/>
    </source>
</evidence>
<dbReference type="Pfam" id="PF22528">
    <property type="entry name" value="PRMT_C"/>
    <property type="match status" value="1"/>
</dbReference>
<gene>
    <name evidence="18" type="ORF">B0T18DRAFT_331975</name>
</gene>
<evidence type="ECO:0000256" key="12">
    <source>
        <dbReference type="PROSITE-ProRule" id="PRU01015"/>
    </source>
</evidence>
<dbReference type="InterPro" id="IPR036236">
    <property type="entry name" value="Znf_C2H2_sf"/>
</dbReference>
<keyword evidence="3" id="KW-0963">Cytoplasm</keyword>
<evidence type="ECO:0000256" key="14">
    <source>
        <dbReference type="SAM" id="MobiDB-lite"/>
    </source>
</evidence>
<feature type="compositionally biased region" description="Low complexity" evidence="14">
    <location>
        <begin position="8"/>
        <end position="18"/>
    </location>
</feature>
<sequence length="553" mass="61370">MSESFPHSDSGSASSSSGDEAEWRAVANGDNSEGEEEEPPAIVSLVDDRVFTDPAAALEHCKAKSGLDVLATRDRLGLDFHGMVKLINFVRQAVHEGKPVPTQIEAKDLDDEKLLKPVLEDDALIVCLDDLPPPAGAAAHGAEKGGEEVDSLLKRNSELQAELEQLSKQFANYRLTVEKTLDERWQADDEPEDAPTTKNGKRKDEYYFESYAHNDIHEVMIKDAVRTDAYRDFIYSNKDLFAGKTVLDIGCGTGILSLFCARAGAARVIAVDRSDILDKARENIFSNGLDHIITCVKGRIEDVVLPVAQVDIIVSEWMGYCLLYEAMLPSVLYARDRYLVPGGLLVPSHASMWVAPVSDADYVADHITFWRDVYGFDFSGAMQRDIYADSRVTTLPPASLCGAPSMFRFLDLHTVKTEELVFTAPWSSALTRTDGALDGFLMWFDMFFARSRDEKSIAPMTTAQEWVKAGKTPDEHVAFTTGPWGIETHWRQILFLVDAKKKKIRQLGEGDAGKKVEGEVSYITAEDHERGLNIKVTWKVEGEEGDAQSWGLH</sequence>
<evidence type="ECO:0000256" key="5">
    <source>
        <dbReference type="ARBA" id="ARBA00022679"/>
    </source>
</evidence>
<dbReference type="PROSITE" id="PS51678">
    <property type="entry name" value="SAM_MT_PRMT"/>
    <property type="match status" value="1"/>
</dbReference>
<keyword evidence="7" id="KW-0479">Metal-binding</keyword>
<feature type="domain" description="Protein arginine N-methyltransferase" evidence="17">
    <location>
        <begin position="349"/>
        <end position="542"/>
    </location>
</feature>
<evidence type="ECO:0000256" key="11">
    <source>
        <dbReference type="ARBA" id="ARBA00049303"/>
    </source>
</evidence>
<feature type="coiled-coil region" evidence="13">
    <location>
        <begin position="142"/>
        <end position="183"/>
    </location>
</feature>
<evidence type="ECO:0000256" key="3">
    <source>
        <dbReference type="ARBA" id="ARBA00022490"/>
    </source>
</evidence>
<dbReference type="Proteomes" id="UP001172155">
    <property type="component" value="Unassembled WGS sequence"/>
</dbReference>
<keyword evidence="4 12" id="KW-0489">Methyltransferase</keyword>
<keyword evidence="5 12" id="KW-0808">Transferase</keyword>
<organism evidence="18 19">
    <name type="scientific">Schizothecium vesticola</name>
    <dbReference type="NCBI Taxonomy" id="314040"/>
    <lineage>
        <taxon>Eukaryota</taxon>
        <taxon>Fungi</taxon>
        <taxon>Dikarya</taxon>
        <taxon>Ascomycota</taxon>
        <taxon>Pezizomycotina</taxon>
        <taxon>Sordariomycetes</taxon>
        <taxon>Sordariomycetidae</taxon>
        <taxon>Sordariales</taxon>
        <taxon>Schizotheciaceae</taxon>
        <taxon>Schizothecium</taxon>
    </lineage>
</organism>
<evidence type="ECO:0000313" key="19">
    <source>
        <dbReference type="Proteomes" id="UP001172155"/>
    </source>
</evidence>
<evidence type="ECO:0000259" key="16">
    <source>
        <dbReference type="Pfam" id="PF21137"/>
    </source>
</evidence>
<dbReference type="Gene3D" id="3.40.50.150">
    <property type="entry name" value="Vaccinia Virus protein VP39"/>
    <property type="match status" value="1"/>
</dbReference>
<evidence type="ECO:0000256" key="6">
    <source>
        <dbReference type="ARBA" id="ARBA00022691"/>
    </source>
</evidence>
<accession>A0AA40EK22</accession>
<evidence type="ECO:0000256" key="10">
    <source>
        <dbReference type="ARBA" id="ARBA00047384"/>
    </source>
</evidence>
<dbReference type="InterPro" id="IPR025799">
    <property type="entry name" value="Arg_MeTrfase"/>
</dbReference>
<dbReference type="InterPro" id="IPR049482">
    <property type="entry name" value="ANM3-like_C2H2_Zf"/>
</dbReference>